<dbReference type="Proteomes" id="UP001551482">
    <property type="component" value="Unassembled WGS sequence"/>
</dbReference>
<dbReference type="InterPro" id="IPR011051">
    <property type="entry name" value="RmlC_Cupin_sf"/>
</dbReference>
<dbReference type="PANTHER" id="PTHR36440:SF1">
    <property type="entry name" value="PUTATIVE (AFU_ORTHOLOGUE AFUA_8G07350)-RELATED"/>
    <property type="match status" value="1"/>
</dbReference>
<reference evidence="2 3" key="1">
    <citation type="submission" date="2024-06" db="EMBL/GenBank/DDBJ databases">
        <title>The Natural Products Discovery Center: Release of the First 8490 Sequenced Strains for Exploring Actinobacteria Biosynthetic Diversity.</title>
        <authorList>
            <person name="Kalkreuter E."/>
            <person name="Kautsar S.A."/>
            <person name="Yang D."/>
            <person name="Bader C.D."/>
            <person name="Teijaro C.N."/>
            <person name="Fluegel L."/>
            <person name="Davis C.M."/>
            <person name="Simpson J.R."/>
            <person name="Lauterbach L."/>
            <person name="Steele A.D."/>
            <person name="Gui C."/>
            <person name="Meng S."/>
            <person name="Li G."/>
            <person name="Viehrig K."/>
            <person name="Ye F."/>
            <person name="Su P."/>
            <person name="Kiefer A.F."/>
            <person name="Nichols A."/>
            <person name="Cepeda A.J."/>
            <person name="Yan W."/>
            <person name="Fan B."/>
            <person name="Jiang Y."/>
            <person name="Adhikari A."/>
            <person name="Zheng C.-J."/>
            <person name="Schuster L."/>
            <person name="Cowan T.M."/>
            <person name="Smanski M.J."/>
            <person name="Chevrette M.G."/>
            <person name="De Carvalho L.P.S."/>
            <person name="Shen B."/>
        </authorList>
    </citation>
    <scope>NUCLEOTIDE SEQUENCE [LARGE SCALE GENOMIC DNA]</scope>
    <source>
        <strain evidence="2 3">NPDC048946</strain>
    </source>
</reference>
<dbReference type="InterPro" id="IPR014710">
    <property type="entry name" value="RmlC-like_jellyroll"/>
</dbReference>
<dbReference type="Gene3D" id="2.60.120.10">
    <property type="entry name" value="Jelly Rolls"/>
    <property type="match status" value="1"/>
</dbReference>
<keyword evidence="3" id="KW-1185">Reference proteome</keyword>
<name>A0ABV3DIP8_9ACTN</name>
<organism evidence="2 3">
    <name type="scientific">Streptodolium elevatio</name>
    <dbReference type="NCBI Taxonomy" id="3157996"/>
    <lineage>
        <taxon>Bacteria</taxon>
        <taxon>Bacillati</taxon>
        <taxon>Actinomycetota</taxon>
        <taxon>Actinomycetes</taxon>
        <taxon>Kitasatosporales</taxon>
        <taxon>Streptomycetaceae</taxon>
        <taxon>Streptodolium</taxon>
    </lineage>
</organism>
<protein>
    <submittedName>
        <fullName evidence="2">Cupin domain-containing protein</fullName>
    </submittedName>
</protein>
<dbReference type="InterPro" id="IPR053146">
    <property type="entry name" value="QDO-like"/>
</dbReference>
<evidence type="ECO:0000313" key="3">
    <source>
        <dbReference type="Proteomes" id="UP001551482"/>
    </source>
</evidence>
<dbReference type="InterPro" id="IPR013096">
    <property type="entry name" value="Cupin_2"/>
</dbReference>
<dbReference type="SUPFAM" id="SSF51182">
    <property type="entry name" value="RmlC-like cupins"/>
    <property type="match status" value="1"/>
</dbReference>
<proteinExistence type="predicted"/>
<feature type="domain" description="Cupin type-2" evidence="1">
    <location>
        <begin position="48"/>
        <end position="109"/>
    </location>
</feature>
<comment type="caution">
    <text evidence="2">The sequence shown here is derived from an EMBL/GenBank/DDBJ whole genome shotgun (WGS) entry which is preliminary data.</text>
</comment>
<gene>
    <name evidence="2" type="ORF">AB0C36_19155</name>
</gene>
<sequence length="158" mass="17239">MTSGDRRYMLKAGEGLGGSRTFLGQPLRMLATGRETGDEVTVFERRAEHAFSTPWHVHHIEDEAFYVLSGELEVACGDARWRAETGAFVFLPHSVPHAFRVVSDEAVTLHLTQPSGFEEFAAEMADTELSDANLPAVAEAAHRAGYEVLGPSPFPPGK</sequence>
<dbReference type="RefSeq" id="WP_358355514.1">
    <property type="nucleotide sequence ID" value="NZ_JBEZFP010000046.1"/>
</dbReference>
<dbReference type="PANTHER" id="PTHR36440">
    <property type="entry name" value="PUTATIVE (AFU_ORTHOLOGUE AFUA_8G07350)-RELATED"/>
    <property type="match status" value="1"/>
</dbReference>
<evidence type="ECO:0000259" key="1">
    <source>
        <dbReference type="Pfam" id="PF07883"/>
    </source>
</evidence>
<accession>A0ABV3DIP8</accession>
<dbReference type="Pfam" id="PF07883">
    <property type="entry name" value="Cupin_2"/>
    <property type="match status" value="1"/>
</dbReference>
<evidence type="ECO:0000313" key="2">
    <source>
        <dbReference type="EMBL" id="MEU8135625.1"/>
    </source>
</evidence>
<dbReference type="EMBL" id="JBEZFP010000046">
    <property type="protein sequence ID" value="MEU8135625.1"/>
    <property type="molecule type" value="Genomic_DNA"/>
</dbReference>